<feature type="binding site" evidence="3">
    <location>
        <position position="121"/>
    </location>
    <ligand>
        <name>a divalent metal cation</name>
        <dbReference type="ChEBI" id="CHEBI:60240"/>
    </ligand>
</feature>
<keyword evidence="2 3" id="KW-0479">Metal-binding</keyword>
<accession>A0A285X5B1</accession>
<evidence type="ECO:0000256" key="3">
    <source>
        <dbReference type="PIRSR" id="PIRSR607837-1"/>
    </source>
</evidence>
<dbReference type="Proteomes" id="UP000219193">
    <property type="component" value="Unassembled WGS sequence"/>
</dbReference>
<keyword evidence="5" id="KW-1185">Reference proteome</keyword>
<dbReference type="PANTHER" id="PTHR37302">
    <property type="entry name" value="SLR1116 PROTEIN"/>
    <property type="match status" value="1"/>
</dbReference>
<feature type="binding site" evidence="3">
    <location>
        <position position="117"/>
    </location>
    <ligand>
        <name>a divalent metal cation</name>
        <dbReference type="ChEBI" id="CHEBI:60240"/>
    </ligand>
</feature>
<dbReference type="Gene3D" id="1.20.120.450">
    <property type="entry name" value="dinb family like domain"/>
    <property type="match status" value="1"/>
</dbReference>
<evidence type="ECO:0000256" key="1">
    <source>
        <dbReference type="ARBA" id="ARBA00008635"/>
    </source>
</evidence>
<feature type="binding site" evidence="3">
    <location>
        <position position="40"/>
    </location>
    <ligand>
        <name>a divalent metal cation</name>
        <dbReference type="ChEBI" id="CHEBI:60240"/>
    </ligand>
</feature>
<dbReference type="GO" id="GO:0046872">
    <property type="term" value="F:metal ion binding"/>
    <property type="evidence" value="ECO:0007669"/>
    <property type="project" value="UniProtKB-KW"/>
</dbReference>
<dbReference type="InterPro" id="IPR034660">
    <property type="entry name" value="DinB/YfiT-like"/>
</dbReference>
<organism evidence="4 5">
    <name type="scientific">Salinimicrobium sediminis</name>
    <dbReference type="NCBI Taxonomy" id="1343891"/>
    <lineage>
        <taxon>Bacteria</taxon>
        <taxon>Pseudomonadati</taxon>
        <taxon>Bacteroidota</taxon>
        <taxon>Flavobacteriia</taxon>
        <taxon>Flavobacteriales</taxon>
        <taxon>Flavobacteriaceae</taxon>
        <taxon>Salinimicrobium</taxon>
    </lineage>
</organism>
<protein>
    <submittedName>
        <fullName evidence="4">Uncharacterized damage-inducible protein DinB (Forms a four-helix bundle)</fullName>
    </submittedName>
</protein>
<dbReference type="Pfam" id="PF05163">
    <property type="entry name" value="DinB"/>
    <property type="match status" value="1"/>
</dbReference>
<reference evidence="5" key="1">
    <citation type="submission" date="2017-09" db="EMBL/GenBank/DDBJ databases">
        <authorList>
            <person name="Varghese N."/>
            <person name="Submissions S."/>
        </authorList>
    </citation>
    <scope>NUCLEOTIDE SEQUENCE [LARGE SCALE GENOMIC DNA]</scope>
    <source>
        <strain evidence="5">CGMCC 1.12641</strain>
    </source>
</reference>
<dbReference type="SUPFAM" id="SSF109854">
    <property type="entry name" value="DinB/YfiT-like putative metalloenzymes"/>
    <property type="match status" value="1"/>
</dbReference>
<proteinExistence type="inferred from homology"/>
<sequence length="146" mass="17406">MKAFFKDIFEYHHHFNQKLADQLIRNEGKLGERAIPLFSHLLNAQQIWNSRIMCEEPLGVHQVHPLMECRQLDRENFSKTLKILGMYELEQPVKYRNSGGEEYQNSVKEILFHIANHTTHHRGQIIYELRQQGIAPIVTDYIFYKR</sequence>
<dbReference type="EMBL" id="OCMF01000002">
    <property type="protein sequence ID" value="SOC80502.1"/>
    <property type="molecule type" value="Genomic_DNA"/>
</dbReference>
<dbReference type="InterPro" id="IPR007837">
    <property type="entry name" value="DinB"/>
</dbReference>
<dbReference type="AlphaFoldDB" id="A0A285X5B1"/>
<name>A0A285X5B1_9FLAO</name>
<dbReference type="RefSeq" id="WP_097056265.1">
    <property type="nucleotide sequence ID" value="NZ_OCMF01000002.1"/>
</dbReference>
<evidence type="ECO:0000313" key="5">
    <source>
        <dbReference type="Proteomes" id="UP000219193"/>
    </source>
</evidence>
<gene>
    <name evidence="4" type="ORF">SAMN06296241_2052</name>
</gene>
<evidence type="ECO:0000256" key="2">
    <source>
        <dbReference type="ARBA" id="ARBA00022723"/>
    </source>
</evidence>
<dbReference type="PANTHER" id="PTHR37302:SF3">
    <property type="entry name" value="DAMAGE-INDUCIBLE PROTEIN DINB"/>
    <property type="match status" value="1"/>
</dbReference>
<dbReference type="OrthoDB" id="9811413at2"/>
<comment type="similarity">
    <text evidence="1">Belongs to the DinB family.</text>
</comment>
<evidence type="ECO:0000313" key="4">
    <source>
        <dbReference type="EMBL" id="SOC80502.1"/>
    </source>
</evidence>